<feature type="domain" description="GP-PDE" evidence="3">
    <location>
        <begin position="38"/>
        <end position="279"/>
    </location>
</feature>
<dbReference type="Proteomes" id="UP000466864">
    <property type="component" value="Unassembled WGS sequence"/>
</dbReference>
<dbReference type="Gene3D" id="3.20.20.190">
    <property type="entry name" value="Phosphatidylinositol (PI) phosphodiesterase"/>
    <property type="match status" value="1"/>
</dbReference>
<dbReference type="SUPFAM" id="SSF51695">
    <property type="entry name" value="PLC-like phosphodiesterases"/>
    <property type="match status" value="1"/>
</dbReference>
<evidence type="ECO:0000313" key="5">
    <source>
        <dbReference type="Proteomes" id="UP000466864"/>
    </source>
</evidence>
<feature type="region of interest" description="Disordered" evidence="1">
    <location>
        <begin position="285"/>
        <end position="310"/>
    </location>
</feature>
<keyword evidence="2" id="KW-1133">Transmembrane helix</keyword>
<dbReference type="InterPro" id="IPR030395">
    <property type="entry name" value="GP_PDE_dom"/>
</dbReference>
<protein>
    <submittedName>
        <fullName evidence="4">Glycerophosphodiester phosphodiesterase</fullName>
    </submittedName>
</protein>
<dbReference type="InterPro" id="IPR017946">
    <property type="entry name" value="PLC-like_Pdiesterase_TIM-brl"/>
</dbReference>
<dbReference type="PANTHER" id="PTHR46211">
    <property type="entry name" value="GLYCEROPHOSPHORYL DIESTER PHOSPHODIESTERASE"/>
    <property type="match status" value="1"/>
</dbReference>
<reference evidence="4 5" key="1">
    <citation type="submission" date="2019-08" db="EMBL/GenBank/DDBJ databases">
        <title>In-depth cultivation of the pig gut microbiome towards novel bacterial diversity and tailored functional studies.</title>
        <authorList>
            <person name="Wylensek D."/>
            <person name="Hitch T.C.A."/>
            <person name="Clavel T."/>
        </authorList>
    </citation>
    <scope>NUCLEOTIDE SEQUENCE [LARGE SCALE GENOMIC DNA]</scope>
    <source>
        <strain evidence="4 5">Oil+RF-744-WCA-WT-13</strain>
    </source>
</reference>
<organism evidence="4 5">
    <name type="scientific">Bilifractor porci</name>
    <dbReference type="NCBI Taxonomy" id="2606636"/>
    <lineage>
        <taxon>Bacteria</taxon>
        <taxon>Bacillati</taxon>
        <taxon>Bacillota</taxon>
        <taxon>Clostridia</taxon>
        <taxon>Lachnospirales</taxon>
        <taxon>Lachnospiraceae</taxon>
        <taxon>Bilifractor</taxon>
    </lineage>
</organism>
<dbReference type="GO" id="GO:0006629">
    <property type="term" value="P:lipid metabolic process"/>
    <property type="evidence" value="ECO:0007669"/>
    <property type="project" value="InterPro"/>
</dbReference>
<proteinExistence type="predicted"/>
<name>A0A7X2P9X3_9FIRM</name>
<dbReference type="PANTHER" id="PTHR46211:SF1">
    <property type="entry name" value="GLYCEROPHOSPHODIESTER PHOSPHODIESTERASE, CYTOPLASMIC"/>
    <property type="match status" value="1"/>
</dbReference>
<feature type="transmembrane region" description="Helical" evidence="2">
    <location>
        <begin position="6"/>
        <end position="23"/>
    </location>
</feature>
<evidence type="ECO:0000259" key="3">
    <source>
        <dbReference type="PROSITE" id="PS51704"/>
    </source>
</evidence>
<dbReference type="RefSeq" id="WP_154458848.1">
    <property type="nucleotide sequence ID" value="NZ_VUMV01000010.1"/>
</dbReference>
<dbReference type="Pfam" id="PF03009">
    <property type="entry name" value="GDPD"/>
    <property type="match status" value="1"/>
</dbReference>
<keyword evidence="2" id="KW-0812">Transmembrane</keyword>
<dbReference type="GO" id="GO:0008081">
    <property type="term" value="F:phosphoric diester hydrolase activity"/>
    <property type="evidence" value="ECO:0007669"/>
    <property type="project" value="InterPro"/>
</dbReference>
<dbReference type="AlphaFoldDB" id="A0A7X2P9X3"/>
<keyword evidence="5" id="KW-1185">Reference proteome</keyword>
<dbReference type="PROSITE" id="PS51704">
    <property type="entry name" value="GP_PDE"/>
    <property type="match status" value="1"/>
</dbReference>
<evidence type="ECO:0000256" key="1">
    <source>
        <dbReference type="SAM" id="MobiDB-lite"/>
    </source>
</evidence>
<accession>A0A7X2P9X3</accession>
<evidence type="ECO:0000256" key="2">
    <source>
        <dbReference type="SAM" id="Phobius"/>
    </source>
</evidence>
<comment type="caution">
    <text evidence="4">The sequence shown here is derived from an EMBL/GenBank/DDBJ whole genome shotgun (WGS) entry which is preliminary data.</text>
</comment>
<gene>
    <name evidence="4" type="ORF">FYJ60_11615</name>
</gene>
<sequence length="310" mass="35166">MLFPALLTILIMAGLAGLYFWAIHPNASRRRQCQEYAAWRFAHRGLWSREEGIPENSVPAYREAVRNHYAIELDVHLTRDGRLAVFHDDTLSRMCGAPGSVESYSWEELQEMRLDGTDQKIPLLEDVLELVDGRVPLLIELKVPNSSLALCPVAARALDRYSGPYIIESFQPFALRWFRKNRPDVLVGQLASRYGRALKVNSLFKLLSSSLMVHVVSRPDFVAYNFRTADGLGIDLNQHLFRIPVFAWTVRSEEEYETCREKQFSTVIFEGFHPEVKEIPALPEKISDRMPGQRKQAAGRTAPGLPGQGA</sequence>
<evidence type="ECO:0000313" key="4">
    <source>
        <dbReference type="EMBL" id="MST82949.1"/>
    </source>
</evidence>
<dbReference type="EMBL" id="VUMV01000010">
    <property type="protein sequence ID" value="MST82949.1"/>
    <property type="molecule type" value="Genomic_DNA"/>
</dbReference>
<keyword evidence="2" id="KW-0472">Membrane</keyword>